<feature type="transmembrane region" description="Helical" evidence="1">
    <location>
        <begin position="198"/>
        <end position="215"/>
    </location>
</feature>
<dbReference type="PANTHER" id="PTHR39470:SF1">
    <property type="entry name" value="CHORISMATE SYNTHASE PROTEIN"/>
    <property type="match status" value="1"/>
</dbReference>
<evidence type="ECO:0000313" key="2">
    <source>
        <dbReference type="EMBL" id="ANB15383.1"/>
    </source>
</evidence>
<dbReference type="OrthoDB" id="4078796at2759"/>
<dbReference type="GeneID" id="30034986"/>
<evidence type="ECO:0000256" key="1">
    <source>
        <dbReference type="SAM" id="Phobius"/>
    </source>
</evidence>
<proteinExistence type="predicted"/>
<dbReference type="Proteomes" id="UP000189580">
    <property type="component" value="Chromosome b"/>
</dbReference>
<accession>A0A167FJK0</accession>
<keyword evidence="1" id="KW-0812">Transmembrane</keyword>
<dbReference type="EMBL" id="CP014503">
    <property type="protein sequence ID" value="ANB15383.1"/>
    <property type="molecule type" value="Genomic_DNA"/>
</dbReference>
<feature type="transmembrane region" description="Helical" evidence="1">
    <location>
        <begin position="128"/>
        <end position="146"/>
    </location>
</feature>
<evidence type="ECO:0000313" key="3">
    <source>
        <dbReference type="Proteomes" id="UP000189580"/>
    </source>
</evidence>
<dbReference type="PANTHER" id="PTHR39470">
    <property type="entry name" value="CHROMOSOME 10, WHOLE GENOME SHOTGUN SEQUENCE"/>
    <property type="match status" value="1"/>
</dbReference>
<feature type="transmembrane region" description="Helical" evidence="1">
    <location>
        <begin position="12"/>
        <end position="32"/>
    </location>
</feature>
<keyword evidence="1" id="KW-0472">Membrane</keyword>
<dbReference type="KEGG" id="slb:AWJ20_3010"/>
<keyword evidence="3" id="KW-1185">Reference proteome</keyword>
<keyword evidence="1" id="KW-1133">Transmembrane helix</keyword>
<feature type="transmembrane region" description="Helical" evidence="1">
    <location>
        <begin position="158"/>
        <end position="178"/>
    </location>
</feature>
<dbReference type="AlphaFoldDB" id="A0A167FJK0"/>
<gene>
    <name evidence="2" type="ORF">AWJ20_3010</name>
</gene>
<dbReference type="RefSeq" id="XP_018737860.1">
    <property type="nucleotide sequence ID" value="XM_018879999.1"/>
</dbReference>
<organism evidence="2 3">
    <name type="scientific">Sugiyamaella lignohabitans</name>
    <dbReference type="NCBI Taxonomy" id="796027"/>
    <lineage>
        <taxon>Eukaryota</taxon>
        <taxon>Fungi</taxon>
        <taxon>Dikarya</taxon>
        <taxon>Ascomycota</taxon>
        <taxon>Saccharomycotina</taxon>
        <taxon>Dipodascomycetes</taxon>
        <taxon>Dipodascales</taxon>
        <taxon>Trichomonascaceae</taxon>
        <taxon>Sugiyamaella</taxon>
    </lineage>
</organism>
<protein>
    <submittedName>
        <fullName evidence="2">Uncharacterized protein</fullName>
    </submittedName>
</protein>
<name>A0A167FJK0_9ASCO</name>
<reference evidence="2 3" key="1">
    <citation type="submission" date="2016-02" db="EMBL/GenBank/DDBJ databases">
        <title>Complete genome sequence and transcriptome regulation of the pentose utilising yeast Sugiyamaella lignohabitans.</title>
        <authorList>
            <person name="Bellasio M."/>
            <person name="Peymann A."/>
            <person name="Valli M."/>
            <person name="Sipitzky M."/>
            <person name="Graf A."/>
            <person name="Sauer M."/>
            <person name="Marx H."/>
            <person name="Mattanovich D."/>
        </authorList>
    </citation>
    <scope>NUCLEOTIDE SEQUENCE [LARGE SCALE GENOMIC DNA]</scope>
    <source>
        <strain evidence="2 3">CBS 10342</strain>
    </source>
</reference>
<sequence length="313" mass="36366">MTRKRRVARTLTIPIFLAVVISIFTGVVQIIYTRYLLSSRVNVIKLVGGRIQTAGNVIASRLRRLQGVDASKYELLMSRFEQQPFRALYTVFGPSIGECVWCDFKLSSEIYVDEHTRYQLIQYIAPEVLWPYIVNAAVTLFSTSLWTKETRNLRTPAIICLALAAAYDLYGFATYSYTENSELTNPDWFYWRQFMYRGYILFAYNGVMALLYFLAGTGRLFDTEDPVDTKLIAARDLLNDAVHKSQVENALRSVVRESDYYRNKHNTYWKHNTELRSQFDDDVEVQEARDNGMERMNVGRRRSEYLALVNSYA</sequence>